<dbReference type="RefSeq" id="WP_005284142.1">
    <property type="nucleotide sequence ID" value="NZ_GG739633.1"/>
</dbReference>
<evidence type="ECO:0000313" key="1">
    <source>
        <dbReference type="EMBL" id="EFE23636.1"/>
    </source>
</evidence>
<dbReference type="EMBL" id="ADGK01000068">
    <property type="protein sequence ID" value="EFE23636.1"/>
    <property type="molecule type" value="Genomic_DNA"/>
</dbReference>
<comment type="caution">
    <text evidence="1">The sequence shown here is derived from an EMBL/GenBank/DDBJ whole genome shotgun (WGS) entry which is preliminary data.</text>
</comment>
<dbReference type="Gene3D" id="3.90.550.10">
    <property type="entry name" value="Spore Coat Polysaccharide Biosynthesis Protein SpsA, Chain A"/>
    <property type="match status" value="1"/>
</dbReference>
<reference evidence="1 2" key="1">
    <citation type="submission" date="2010-02" db="EMBL/GenBank/DDBJ databases">
        <authorList>
            <person name="Weinstock G."/>
            <person name="Sodergren E."/>
            <person name="Clifton S."/>
            <person name="Fulton L."/>
            <person name="Fulton B."/>
            <person name="Courtney L."/>
            <person name="Fronick C."/>
            <person name="Harrison M."/>
            <person name="Strong C."/>
            <person name="Farmer C."/>
            <person name="Delahaunty K."/>
            <person name="Markovic C."/>
            <person name="Hall O."/>
            <person name="Minx P."/>
            <person name="Tomlinson C."/>
            <person name="Mitreva M."/>
            <person name="Nelson J."/>
            <person name="Hou S."/>
            <person name="Wollam A."/>
            <person name="Pepin K.H."/>
            <person name="Johnson M."/>
            <person name="Bhonagiri V."/>
            <person name="Zhang X."/>
            <person name="Suruliraj S."/>
            <person name="Warren W."/>
            <person name="Chinwalla A."/>
            <person name="Mardis E.R."/>
            <person name="Wilson R.K."/>
        </authorList>
    </citation>
    <scope>NUCLEOTIDE SEQUENCE [LARGE SCALE GENOMIC DNA]</scope>
    <source>
        <strain evidence="1 2">ATCC 23685</strain>
    </source>
</reference>
<dbReference type="AlphaFoldDB" id="D4F3L5"/>
<evidence type="ECO:0000313" key="2">
    <source>
        <dbReference type="Proteomes" id="UP000003692"/>
    </source>
</evidence>
<dbReference type="InterPro" id="IPR029044">
    <property type="entry name" value="Nucleotide-diphossugar_trans"/>
</dbReference>
<accession>D4F3L5</accession>
<organism evidence="1 2">
    <name type="scientific">Edwardsiella tarda ATCC 23685</name>
    <dbReference type="NCBI Taxonomy" id="500638"/>
    <lineage>
        <taxon>Bacteria</taxon>
        <taxon>Pseudomonadati</taxon>
        <taxon>Pseudomonadota</taxon>
        <taxon>Gammaproteobacteria</taxon>
        <taxon>Enterobacterales</taxon>
        <taxon>Hafniaceae</taxon>
        <taxon>Edwardsiella</taxon>
    </lineage>
</organism>
<dbReference type="Proteomes" id="UP000003692">
    <property type="component" value="Unassembled WGS sequence"/>
</dbReference>
<sequence>MMLVNIVISVVSHYHFNLIKSLGSLEKLASVFSVHVIDNVGEEGFYDWCKKYKISYVKNHNKCGFGENNNKLFKQAFTEITEDDYFLVLNPDIIVSADEIMKLTISMKADSAKLATINLFKDSGFSCYDNAIRRFPVLTDFIRSYLSGRNPSIIDKSIIKNPTKVDWASGAFLMFNAFLYDRINGFDDGYFMYCEDIDICLRAKLIANESLVYYPNIKALHLAAHSNRRLLSKSFFWHLKSIIRYLMVRRELIKK</sequence>
<dbReference type="PANTHER" id="PTHR43179">
    <property type="entry name" value="RHAMNOSYLTRANSFERASE WBBL"/>
    <property type="match status" value="1"/>
</dbReference>
<gene>
    <name evidence="1" type="ORF">EDWATA_01325</name>
</gene>
<protein>
    <recommendedName>
        <fullName evidence="3">Glycosyltransferase, group 2 family protein</fullName>
    </recommendedName>
</protein>
<dbReference type="CAZy" id="GT2">
    <property type="family name" value="Glycosyltransferase Family 2"/>
</dbReference>
<name>D4F3L5_EDWTA</name>
<dbReference type="HOGENOM" id="CLU_023845_8_0_6"/>
<dbReference type="SUPFAM" id="SSF53448">
    <property type="entry name" value="Nucleotide-diphospho-sugar transferases"/>
    <property type="match status" value="1"/>
</dbReference>
<evidence type="ECO:0008006" key="3">
    <source>
        <dbReference type="Google" id="ProtNLM"/>
    </source>
</evidence>
<proteinExistence type="predicted"/>
<dbReference type="PANTHER" id="PTHR43179:SF7">
    <property type="entry name" value="RHAMNOSYLTRANSFERASE WBBL"/>
    <property type="match status" value="1"/>
</dbReference>